<dbReference type="PROSITE" id="PS50076">
    <property type="entry name" value="DNAJ_2"/>
    <property type="match status" value="1"/>
</dbReference>
<dbReference type="InterPro" id="IPR036236">
    <property type="entry name" value="Znf_C2H2_sf"/>
</dbReference>
<evidence type="ECO:0000256" key="2">
    <source>
        <dbReference type="ARBA" id="ARBA00022771"/>
    </source>
</evidence>
<feature type="compositionally biased region" description="Polar residues" evidence="5">
    <location>
        <begin position="409"/>
        <end position="420"/>
    </location>
</feature>
<dbReference type="GeneID" id="108678917"/>
<dbReference type="InterPro" id="IPR036869">
    <property type="entry name" value="J_dom_sf"/>
</dbReference>
<dbReference type="Pfam" id="PF21884">
    <property type="entry name" value="ZUO1-like_ZHD"/>
    <property type="match status" value="1"/>
</dbReference>
<dbReference type="SMART" id="SM00271">
    <property type="entry name" value="DnaJ"/>
    <property type="match status" value="1"/>
</dbReference>
<evidence type="ECO:0000256" key="1">
    <source>
        <dbReference type="ARBA" id="ARBA00022723"/>
    </source>
</evidence>
<dbReference type="SMART" id="SM00355">
    <property type="entry name" value="ZnF_C2H2"/>
    <property type="match status" value="2"/>
</dbReference>
<dbReference type="GO" id="GO:0008270">
    <property type="term" value="F:zinc ion binding"/>
    <property type="evidence" value="ECO:0007669"/>
    <property type="project" value="UniProtKB-KW"/>
</dbReference>
<dbReference type="Gene3D" id="3.30.160.60">
    <property type="entry name" value="Classic Zinc Finger"/>
    <property type="match status" value="1"/>
</dbReference>
<evidence type="ECO:0000256" key="4">
    <source>
        <dbReference type="PROSITE-ProRule" id="PRU00042"/>
    </source>
</evidence>
<protein>
    <submittedName>
        <fullName evidence="9">DnaJ homolog subfamily C member 21</fullName>
    </submittedName>
</protein>
<dbReference type="KEGG" id="hazt:108678917"/>
<reference evidence="9" key="1">
    <citation type="submission" date="2025-08" db="UniProtKB">
        <authorList>
            <consortium name="RefSeq"/>
        </authorList>
    </citation>
    <scope>IDENTIFICATION</scope>
    <source>
        <tissue evidence="9">Whole organism</tissue>
    </source>
</reference>
<dbReference type="Proteomes" id="UP000694843">
    <property type="component" value="Unplaced"/>
</dbReference>
<dbReference type="OrthoDB" id="552049at2759"/>
<feature type="region of interest" description="Disordered" evidence="5">
    <location>
        <begin position="345"/>
        <end position="492"/>
    </location>
</feature>
<organism evidence="8 9">
    <name type="scientific">Hyalella azteca</name>
    <name type="common">Amphipod</name>
    <dbReference type="NCBI Taxonomy" id="294128"/>
    <lineage>
        <taxon>Eukaryota</taxon>
        <taxon>Metazoa</taxon>
        <taxon>Ecdysozoa</taxon>
        <taxon>Arthropoda</taxon>
        <taxon>Crustacea</taxon>
        <taxon>Multicrustacea</taxon>
        <taxon>Malacostraca</taxon>
        <taxon>Eumalacostraca</taxon>
        <taxon>Peracarida</taxon>
        <taxon>Amphipoda</taxon>
        <taxon>Senticaudata</taxon>
        <taxon>Talitrida</taxon>
        <taxon>Talitroidea</taxon>
        <taxon>Hyalellidae</taxon>
        <taxon>Hyalella</taxon>
    </lineage>
</organism>
<dbReference type="GO" id="GO:0005737">
    <property type="term" value="C:cytoplasm"/>
    <property type="evidence" value="ECO:0007669"/>
    <property type="project" value="TreeGrafter"/>
</dbReference>
<dbReference type="Gene3D" id="1.10.287.110">
    <property type="entry name" value="DnaJ domain"/>
    <property type="match status" value="1"/>
</dbReference>
<keyword evidence="2 4" id="KW-0863">Zinc-finger</keyword>
<evidence type="ECO:0000259" key="7">
    <source>
        <dbReference type="PROSITE" id="PS50157"/>
    </source>
</evidence>
<evidence type="ECO:0000313" key="9">
    <source>
        <dbReference type="RefSeq" id="XP_018022903.1"/>
    </source>
</evidence>
<feature type="domain" description="C2H2-type" evidence="7">
    <location>
        <begin position="496"/>
        <end position="525"/>
    </location>
</feature>
<dbReference type="InterPro" id="IPR022755">
    <property type="entry name" value="Znf_C2H2_jaz"/>
</dbReference>
<dbReference type="PRINTS" id="PR00625">
    <property type="entry name" value="JDOMAIN"/>
</dbReference>
<feature type="domain" description="J" evidence="6">
    <location>
        <begin position="3"/>
        <end position="69"/>
    </location>
</feature>
<dbReference type="InterPro" id="IPR013087">
    <property type="entry name" value="Znf_C2H2_type"/>
</dbReference>
<dbReference type="Pfam" id="PF00226">
    <property type="entry name" value="DnaJ"/>
    <property type="match status" value="1"/>
</dbReference>
<dbReference type="PANTHER" id="PTHR44029:SF1">
    <property type="entry name" value="DNAJ HOMOLOG SUBFAMILY C MEMBER 21"/>
    <property type="match status" value="1"/>
</dbReference>
<dbReference type="PROSITE" id="PS00028">
    <property type="entry name" value="ZINC_FINGER_C2H2_1"/>
    <property type="match status" value="2"/>
</dbReference>
<dbReference type="InterPro" id="IPR051964">
    <property type="entry name" value="Chaperone_stress_response"/>
</dbReference>
<dbReference type="PANTHER" id="PTHR44029">
    <property type="entry name" value="DNAJ HOMOLOG SUBFAMILY C MEMBER 21"/>
    <property type="match status" value="1"/>
</dbReference>
<dbReference type="AlphaFoldDB" id="A0A8B7PA09"/>
<gene>
    <name evidence="9" type="primary">LOC108678917</name>
</gene>
<keyword evidence="3" id="KW-0862">Zinc</keyword>
<evidence type="ECO:0000313" key="8">
    <source>
        <dbReference type="Proteomes" id="UP000694843"/>
    </source>
</evidence>
<feature type="compositionally biased region" description="Basic residues" evidence="5">
    <location>
        <begin position="388"/>
        <end position="405"/>
    </location>
</feature>
<dbReference type="CDD" id="cd06257">
    <property type="entry name" value="DnaJ"/>
    <property type="match status" value="1"/>
</dbReference>
<dbReference type="InterPro" id="IPR001623">
    <property type="entry name" value="DnaJ_domain"/>
</dbReference>
<sequence>MRCYYEVLQVPQNASEEDLKKSYRKLALKCHPDKNKGREDEANEEFKEVCQAYTTLSDPHERAFYDRNRESILRGADEESSASDELNVFKYFSCKCYPGAFTDADDGFYTVYRKFFQDLAERDRENSKDHDVDVPSFGDSLSDLEDVAEFYGYWTSYCTSMSFAWADQIDIRQASCRYVEKRIERENRKFRDKEKKQFNEQIRNLVLFVRKRDPRWKRRLAEIEERSRAVAAKREEHSKRQLLERQQQLEQDLQDAALQKEKQEYLRQLKAMEKSMRDGDDSSSTDEDDDDLMDEEVEEEDEDFTELSCPVCMKFFTHEKARDQHMKTKKHKLKWAAFLQAENLLPTDDNSAPEIGSNNEEEVPVQEMKVQSDSESDDYRPKTSISKKERKQKKLEKKMQKRKKMQCQYEDSLQPRTSESLGDEISELSLDDGDKQPGRTEELSQQAEFSQDPKLGDTEAVSKQKPMKAKANSAPPVKKLASLKNHTDGDSESVVSTCMICSSTFTSKNKLFQHIKATGHAALKDVSSVKKGKAKKK</sequence>
<feature type="compositionally biased region" description="Basic and acidic residues" evidence="5">
    <location>
        <begin position="432"/>
        <end position="442"/>
    </location>
</feature>
<dbReference type="Pfam" id="PF12171">
    <property type="entry name" value="zf-C2H2_jaz"/>
    <property type="match status" value="1"/>
</dbReference>
<feature type="compositionally biased region" description="Acidic residues" evidence="5">
    <location>
        <begin position="281"/>
        <end position="300"/>
    </location>
</feature>
<dbReference type="RefSeq" id="XP_018022903.1">
    <property type="nucleotide sequence ID" value="XM_018167414.2"/>
</dbReference>
<dbReference type="SUPFAM" id="SSF46565">
    <property type="entry name" value="Chaperone J-domain"/>
    <property type="match status" value="1"/>
</dbReference>
<keyword evidence="1" id="KW-0479">Metal-binding</keyword>
<evidence type="ECO:0000256" key="3">
    <source>
        <dbReference type="ARBA" id="ARBA00022833"/>
    </source>
</evidence>
<feature type="compositionally biased region" description="Acidic residues" evidence="5">
    <location>
        <begin position="421"/>
        <end position="431"/>
    </location>
</feature>
<evidence type="ECO:0000259" key="6">
    <source>
        <dbReference type="PROSITE" id="PS50076"/>
    </source>
</evidence>
<dbReference type="OMA" id="RANHEES"/>
<accession>A0A8B7PA09</accession>
<keyword evidence="8" id="KW-1185">Reference proteome</keyword>
<dbReference type="InterPro" id="IPR054076">
    <property type="entry name" value="ZUO1-like_ZHD"/>
</dbReference>
<name>A0A8B7PA09_HYAAZ</name>
<evidence type="ECO:0000256" key="5">
    <source>
        <dbReference type="SAM" id="MobiDB-lite"/>
    </source>
</evidence>
<proteinExistence type="predicted"/>
<dbReference type="SUPFAM" id="SSF57667">
    <property type="entry name" value="beta-beta-alpha zinc fingers"/>
    <property type="match status" value="1"/>
</dbReference>
<feature type="region of interest" description="Disordered" evidence="5">
    <location>
        <begin position="272"/>
        <end position="300"/>
    </location>
</feature>
<dbReference type="PROSITE" id="PS50157">
    <property type="entry name" value="ZINC_FINGER_C2H2_2"/>
    <property type="match status" value="1"/>
</dbReference>